<proteinExistence type="inferred from homology"/>
<comment type="caution">
    <text evidence="8">The sequence shown here is derived from an EMBL/GenBank/DDBJ whole genome shotgun (WGS) entry which is preliminary data.</text>
</comment>
<feature type="domain" description="RagB/SusD" evidence="6">
    <location>
        <begin position="392"/>
        <end position="559"/>
    </location>
</feature>
<sequence>MIKTMISVLVKFIKFRSLFLIAIIFIGVTSCEETLEEETYSSFTADNFYTDTNSAELGIMGIYDALSNRNLYAQRYLLYFQSSDLQRHWRQGRGNDDDRLSNFDIEENNGIISSVWNAFYDGIYRANSAIDKVTLLRDFAQSSGQTTDLEIYNNLLGDAYFLRAFMYFQLVKNWGDVPLRLSPNISLDNVKIERTPSVEIYNQIESDMLLAISLLPEASSIKSPARINKGAAQGILARIYLQWAGNPINDTSKYSKAAEQAWAVVNSGQHSLNTIIEPTGIGAPYDFPFPKVYKNLAENVYDLSESMWEIHFSYPGLTTADAGYVGTWHGVVSHTRSSFSRGAPRWYALPTFFESFEANDTLRRDWSIARFQIDRNDNFIEPRDDLRWGVGKYRRYLMPTLSPNFNAEAMNWPIIRYADVLLILAESINETIEAGGTLPPGVSIQTAYESINKVRRRARKLDIDSPDSSVDLSGSGGDTFRQEIRNERAWELCFEGVRRYDLIRWGILVDALKKAGTDLEAAGYDASQNYFPAANVQEKHNLLPIPVLAEINQNPNILNTDPTNNGYR</sequence>
<evidence type="ECO:0000256" key="4">
    <source>
        <dbReference type="ARBA" id="ARBA00023136"/>
    </source>
</evidence>
<evidence type="ECO:0000256" key="5">
    <source>
        <dbReference type="ARBA" id="ARBA00023237"/>
    </source>
</evidence>
<dbReference type="AlphaFoldDB" id="A0A5C4SPW3"/>
<organism evidence="8 9">
    <name type="scientific">Allotamlana fucoidanivorans</name>
    <dbReference type="NCBI Taxonomy" id="2583814"/>
    <lineage>
        <taxon>Bacteria</taxon>
        <taxon>Pseudomonadati</taxon>
        <taxon>Bacteroidota</taxon>
        <taxon>Flavobacteriia</taxon>
        <taxon>Flavobacteriales</taxon>
        <taxon>Flavobacteriaceae</taxon>
        <taxon>Allotamlana</taxon>
    </lineage>
</organism>
<dbReference type="InterPro" id="IPR012944">
    <property type="entry name" value="SusD_RagB_dom"/>
</dbReference>
<evidence type="ECO:0000313" key="8">
    <source>
        <dbReference type="EMBL" id="TNJ46023.1"/>
    </source>
</evidence>
<evidence type="ECO:0000259" key="7">
    <source>
        <dbReference type="Pfam" id="PF14322"/>
    </source>
</evidence>
<dbReference type="InterPro" id="IPR033985">
    <property type="entry name" value="SusD-like_N"/>
</dbReference>
<evidence type="ECO:0000256" key="1">
    <source>
        <dbReference type="ARBA" id="ARBA00004442"/>
    </source>
</evidence>
<reference evidence="8 9" key="1">
    <citation type="submission" date="2019-05" db="EMBL/GenBank/DDBJ databases">
        <title>Tamlana fucoidanivorans sp. nov., isolated from the surface of algae collected from Fujian province in China.</title>
        <authorList>
            <person name="Li J."/>
        </authorList>
    </citation>
    <scope>NUCLEOTIDE SEQUENCE [LARGE SCALE GENOMIC DNA]</scope>
    <source>
        <strain evidence="8 9">CW2-9</strain>
    </source>
</reference>
<feature type="domain" description="SusD-like N-terminal" evidence="7">
    <location>
        <begin position="79"/>
        <end position="241"/>
    </location>
</feature>
<keyword evidence="5" id="KW-0998">Cell outer membrane</keyword>
<keyword evidence="9" id="KW-1185">Reference proteome</keyword>
<evidence type="ECO:0000259" key="6">
    <source>
        <dbReference type="Pfam" id="PF07980"/>
    </source>
</evidence>
<comment type="similarity">
    <text evidence="2">Belongs to the SusD family.</text>
</comment>
<evidence type="ECO:0000256" key="2">
    <source>
        <dbReference type="ARBA" id="ARBA00006275"/>
    </source>
</evidence>
<comment type="subcellular location">
    <subcellularLocation>
        <location evidence="1">Cell outer membrane</location>
    </subcellularLocation>
</comment>
<dbReference type="Gene3D" id="1.25.40.390">
    <property type="match status" value="1"/>
</dbReference>
<dbReference type="InterPro" id="IPR011990">
    <property type="entry name" value="TPR-like_helical_dom_sf"/>
</dbReference>
<evidence type="ECO:0000313" key="9">
    <source>
        <dbReference type="Proteomes" id="UP000308713"/>
    </source>
</evidence>
<dbReference type="CDD" id="cd08977">
    <property type="entry name" value="SusD"/>
    <property type="match status" value="1"/>
</dbReference>
<name>A0A5C4SPW3_9FLAO</name>
<protein>
    <submittedName>
        <fullName evidence="8">RagB/SusD family nutrient uptake outer membrane protein</fullName>
    </submittedName>
</protein>
<accession>A0A5C4SPW3</accession>
<dbReference type="Pfam" id="PF07980">
    <property type="entry name" value="SusD_RagB"/>
    <property type="match status" value="1"/>
</dbReference>
<evidence type="ECO:0000256" key="3">
    <source>
        <dbReference type="ARBA" id="ARBA00022729"/>
    </source>
</evidence>
<dbReference type="EMBL" id="VDCS01000003">
    <property type="protein sequence ID" value="TNJ46023.1"/>
    <property type="molecule type" value="Genomic_DNA"/>
</dbReference>
<dbReference type="PROSITE" id="PS51257">
    <property type="entry name" value="PROKAR_LIPOPROTEIN"/>
    <property type="match status" value="1"/>
</dbReference>
<keyword evidence="3" id="KW-0732">Signal</keyword>
<dbReference type="GO" id="GO:0009279">
    <property type="term" value="C:cell outer membrane"/>
    <property type="evidence" value="ECO:0007669"/>
    <property type="project" value="UniProtKB-SubCell"/>
</dbReference>
<gene>
    <name evidence="8" type="ORF">FGF67_03230</name>
</gene>
<dbReference type="SUPFAM" id="SSF48452">
    <property type="entry name" value="TPR-like"/>
    <property type="match status" value="1"/>
</dbReference>
<keyword evidence="4" id="KW-0472">Membrane</keyword>
<dbReference type="Pfam" id="PF14322">
    <property type="entry name" value="SusD-like_3"/>
    <property type="match status" value="1"/>
</dbReference>
<dbReference type="Proteomes" id="UP000308713">
    <property type="component" value="Unassembled WGS sequence"/>
</dbReference>